<name>A0A9W8A2P2_9FUNG</name>
<dbReference type="GO" id="GO:0046540">
    <property type="term" value="C:U4/U6 x U5 tri-snRNP complex"/>
    <property type="evidence" value="ECO:0007669"/>
    <property type="project" value="UniProtKB-UniRule"/>
</dbReference>
<keyword evidence="6 12" id="KW-0747">Spliceosome</keyword>
<dbReference type="Gene3D" id="2.30.30.100">
    <property type="match status" value="1"/>
</dbReference>
<dbReference type="GO" id="GO:0005681">
    <property type="term" value="C:spliceosomal complex"/>
    <property type="evidence" value="ECO:0007669"/>
    <property type="project" value="UniProtKB-KW"/>
</dbReference>
<dbReference type="PANTHER" id="PTHR11193">
    <property type="entry name" value="SMALL NUCLEAR RIBONUCLEOPROTEIN E"/>
    <property type="match status" value="1"/>
</dbReference>
<evidence type="ECO:0000256" key="2">
    <source>
        <dbReference type="ARBA" id="ARBA00004514"/>
    </source>
</evidence>
<dbReference type="InterPro" id="IPR010920">
    <property type="entry name" value="LSM_dom_sf"/>
</dbReference>
<dbReference type="OrthoDB" id="25620at2759"/>
<evidence type="ECO:0000256" key="4">
    <source>
        <dbReference type="ARBA" id="ARBA00022490"/>
    </source>
</evidence>
<dbReference type="Proteomes" id="UP001150569">
    <property type="component" value="Unassembled WGS sequence"/>
</dbReference>
<evidence type="ECO:0000313" key="14">
    <source>
        <dbReference type="EMBL" id="KAJ1921640.1"/>
    </source>
</evidence>
<dbReference type="GO" id="GO:0003723">
    <property type="term" value="F:RNA binding"/>
    <property type="evidence" value="ECO:0007669"/>
    <property type="project" value="UniProtKB-KW"/>
</dbReference>
<evidence type="ECO:0000256" key="3">
    <source>
        <dbReference type="ARBA" id="ARBA00006850"/>
    </source>
</evidence>
<dbReference type="SUPFAM" id="SSF50182">
    <property type="entry name" value="Sm-like ribonucleoproteins"/>
    <property type="match status" value="1"/>
</dbReference>
<dbReference type="FunFam" id="2.30.30.100:FF:000013">
    <property type="entry name" value="Small nuclear ribonucleoprotein E"/>
    <property type="match status" value="1"/>
</dbReference>
<keyword evidence="9 12" id="KW-0539">Nucleus</keyword>
<evidence type="ECO:0000256" key="11">
    <source>
        <dbReference type="ARBA" id="ARBA00058057"/>
    </source>
</evidence>
<dbReference type="InterPro" id="IPR027078">
    <property type="entry name" value="snRNP-E"/>
</dbReference>
<organism evidence="14 15">
    <name type="scientific">Tieghemiomyces parasiticus</name>
    <dbReference type="NCBI Taxonomy" id="78921"/>
    <lineage>
        <taxon>Eukaryota</taxon>
        <taxon>Fungi</taxon>
        <taxon>Fungi incertae sedis</taxon>
        <taxon>Zoopagomycota</taxon>
        <taxon>Kickxellomycotina</taxon>
        <taxon>Dimargaritomycetes</taxon>
        <taxon>Dimargaritales</taxon>
        <taxon>Dimargaritaceae</taxon>
        <taxon>Tieghemiomyces</taxon>
    </lineage>
</organism>
<dbReference type="AlphaFoldDB" id="A0A9W8A2P2"/>
<dbReference type="EMBL" id="JANBPT010000413">
    <property type="protein sequence ID" value="KAJ1921640.1"/>
    <property type="molecule type" value="Genomic_DNA"/>
</dbReference>
<comment type="caution">
    <text evidence="14">The sequence shown here is derived from an EMBL/GenBank/DDBJ whole genome shotgun (WGS) entry which is preliminary data.</text>
</comment>
<dbReference type="InterPro" id="IPR001163">
    <property type="entry name" value="Sm_dom_euk/arc"/>
</dbReference>
<keyword evidence="5 12" id="KW-0507">mRNA processing</keyword>
<reference evidence="14" key="1">
    <citation type="submission" date="2022-07" db="EMBL/GenBank/DDBJ databases">
        <title>Phylogenomic reconstructions and comparative analyses of Kickxellomycotina fungi.</title>
        <authorList>
            <person name="Reynolds N.K."/>
            <person name="Stajich J.E."/>
            <person name="Barry K."/>
            <person name="Grigoriev I.V."/>
            <person name="Crous P."/>
            <person name="Smith M.E."/>
        </authorList>
    </citation>
    <scope>NUCLEOTIDE SEQUENCE</scope>
    <source>
        <strain evidence="14">RSA 861</strain>
    </source>
</reference>
<evidence type="ECO:0000259" key="13">
    <source>
        <dbReference type="PROSITE" id="PS52002"/>
    </source>
</evidence>
<comment type="similarity">
    <text evidence="3 12">Belongs to the snRNP Sm proteins family.</text>
</comment>
<evidence type="ECO:0000256" key="8">
    <source>
        <dbReference type="ARBA" id="ARBA00023187"/>
    </source>
</evidence>
<evidence type="ECO:0000256" key="1">
    <source>
        <dbReference type="ARBA" id="ARBA00004123"/>
    </source>
</evidence>
<dbReference type="GO" id="GO:0005685">
    <property type="term" value="C:U1 snRNP"/>
    <property type="evidence" value="ECO:0007669"/>
    <property type="project" value="UniProtKB-UniRule"/>
</dbReference>
<evidence type="ECO:0000256" key="9">
    <source>
        <dbReference type="ARBA" id="ARBA00023242"/>
    </source>
</evidence>
<keyword evidence="8 12" id="KW-0508">mRNA splicing</keyword>
<keyword evidence="10 12" id="KW-0687">Ribonucleoprotein</keyword>
<keyword evidence="4" id="KW-0963">Cytoplasm</keyword>
<evidence type="ECO:0000313" key="15">
    <source>
        <dbReference type="Proteomes" id="UP001150569"/>
    </source>
</evidence>
<evidence type="ECO:0000256" key="6">
    <source>
        <dbReference type="ARBA" id="ARBA00022728"/>
    </source>
</evidence>
<dbReference type="GO" id="GO:0000387">
    <property type="term" value="P:spliceosomal snRNP assembly"/>
    <property type="evidence" value="ECO:0007669"/>
    <property type="project" value="UniProtKB-UniRule"/>
</dbReference>
<accession>A0A9W8A2P2</accession>
<sequence length="88" mass="10065">MSANNKDARIMIPPINVIFRNLQNKSRVSVWLFDQVSARIEGTIIGFDEFMNLVLDDAVEVHLKKKTRKILGRTLLKGENITLIQTVQ</sequence>
<keyword evidence="15" id="KW-1185">Reference proteome</keyword>
<protein>
    <recommendedName>
        <fullName evidence="12">Small nuclear ribonucleoprotein E</fullName>
        <shortName evidence="12">snRNP-E</shortName>
    </recommendedName>
    <alternativeName>
        <fullName evidence="12">Sm protein E</fullName>
    </alternativeName>
</protein>
<evidence type="ECO:0000256" key="10">
    <source>
        <dbReference type="ARBA" id="ARBA00023274"/>
    </source>
</evidence>
<proteinExistence type="inferred from homology"/>
<comment type="function">
    <text evidence="12">Involved in pre-mRNA splicing. Binds and is required for the stability of snRNA U1, U2, U4 and U5 which contain a highly conserved structural motif called the Sm binding site. Involved in cap modification.</text>
</comment>
<evidence type="ECO:0000256" key="5">
    <source>
        <dbReference type="ARBA" id="ARBA00022664"/>
    </source>
</evidence>
<dbReference type="PROSITE" id="PS52002">
    <property type="entry name" value="SM"/>
    <property type="match status" value="1"/>
</dbReference>
<evidence type="ECO:0000256" key="12">
    <source>
        <dbReference type="RuleBase" id="RU365053"/>
    </source>
</evidence>
<dbReference type="SMART" id="SM00651">
    <property type="entry name" value="Sm"/>
    <property type="match status" value="1"/>
</dbReference>
<dbReference type="GO" id="GO:0005687">
    <property type="term" value="C:U4 snRNP"/>
    <property type="evidence" value="ECO:0007669"/>
    <property type="project" value="UniProtKB-UniRule"/>
</dbReference>
<evidence type="ECO:0000256" key="7">
    <source>
        <dbReference type="ARBA" id="ARBA00022884"/>
    </source>
</evidence>
<dbReference type="GO" id="GO:0005686">
    <property type="term" value="C:U2 snRNP"/>
    <property type="evidence" value="ECO:0007669"/>
    <property type="project" value="UniProtKB-UniRule"/>
</dbReference>
<dbReference type="CDD" id="cd01718">
    <property type="entry name" value="Sm_E"/>
    <property type="match status" value="1"/>
</dbReference>
<dbReference type="GO" id="GO:0005682">
    <property type="term" value="C:U5 snRNP"/>
    <property type="evidence" value="ECO:0007669"/>
    <property type="project" value="UniProtKB-UniRule"/>
</dbReference>
<dbReference type="GO" id="GO:0005829">
    <property type="term" value="C:cytosol"/>
    <property type="evidence" value="ECO:0007669"/>
    <property type="project" value="UniProtKB-SubCell"/>
</dbReference>
<gene>
    <name evidence="14" type="ORF">IWQ60_006706</name>
</gene>
<comment type="function">
    <text evidence="11">Plays a role in pre-mRNA splicing as a core component of the spliceosomal U1, U2, U4 and U5 small nuclear ribonucleoproteins (snRNPs), the building blocks of the spliceosome.</text>
</comment>
<keyword evidence="7 12" id="KW-0694">RNA-binding</keyword>
<feature type="domain" description="Sm" evidence="13">
    <location>
        <begin position="15"/>
        <end position="88"/>
    </location>
</feature>
<comment type="subcellular location">
    <subcellularLocation>
        <location evidence="2">Cytoplasm</location>
        <location evidence="2">Cytosol</location>
    </subcellularLocation>
    <subcellularLocation>
        <location evidence="1 12">Nucleus</location>
    </subcellularLocation>
</comment>
<dbReference type="Pfam" id="PF01423">
    <property type="entry name" value="LSM"/>
    <property type="match status" value="1"/>
</dbReference>
<dbReference type="InterPro" id="IPR047575">
    <property type="entry name" value="Sm"/>
</dbReference>